<accession>A0A6J7E7K6</accession>
<dbReference type="EMBL" id="CAFABE010000005">
    <property type="protein sequence ID" value="CAB4818030.1"/>
    <property type="molecule type" value="Genomic_DNA"/>
</dbReference>
<evidence type="ECO:0000313" key="1">
    <source>
        <dbReference type="EMBL" id="CAB4818030.1"/>
    </source>
</evidence>
<dbReference type="EMBL" id="CAFBLT010000001">
    <property type="protein sequence ID" value="CAB4878621.1"/>
    <property type="molecule type" value="Genomic_DNA"/>
</dbReference>
<proteinExistence type="predicted"/>
<protein>
    <submittedName>
        <fullName evidence="2">Unannotated protein</fullName>
    </submittedName>
</protein>
<name>A0A6J7E7K6_9ZZZZ</name>
<dbReference type="EMBL" id="CAFBPM010000004">
    <property type="protein sequence ID" value="CAB5015773.1"/>
    <property type="molecule type" value="Genomic_DNA"/>
</dbReference>
<dbReference type="AlphaFoldDB" id="A0A6J7E7K6"/>
<organism evidence="2">
    <name type="scientific">freshwater metagenome</name>
    <dbReference type="NCBI Taxonomy" id="449393"/>
    <lineage>
        <taxon>unclassified sequences</taxon>
        <taxon>metagenomes</taxon>
        <taxon>ecological metagenomes</taxon>
    </lineage>
</organism>
<evidence type="ECO:0000313" key="3">
    <source>
        <dbReference type="EMBL" id="CAB5015773.1"/>
    </source>
</evidence>
<evidence type="ECO:0000313" key="2">
    <source>
        <dbReference type="EMBL" id="CAB4878621.1"/>
    </source>
</evidence>
<sequence length="101" mass="10351">MELKPGGQLRSALSTTEVVVVKGSGADVDLRCGGLPMIGKDESASEGTIDEAFAGESLLGKRYVDDDTDTELLCTKPGDGALSIDGRVLGLKGAKPLPSSD</sequence>
<reference evidence="2" key="1">
    <citation type="submission" date="2020-05" db="EMBL/GenBank/DDBJ databases">
        <authorList>
            <person name="Chiriac C."/>
            <person name="Salcher M."/>
            <person name="Ghai R."/>
            <person name="Kavagutti S V."/>
        </authorList>
    </citation>
    <scope>NUCLEOTIDE SEQUENCE</scope>
</reference>
<gene>
    <name evidence="1" type="ORF">UFOPK3164_00219</name>
    <name evidence="2" type="ORF">UFOPK3427_01302</name>
    <name evidence="3" type="ORF">UFOPK4112_00590</name>
</gene>